<evidence type="ECO:0000313" key="3">
    <source>
        <dbReference type="Proteomes" id="UP000663193"/>
    </source>
</evidence>
<dbReference type="EMBL" id="CP069028">
    <property type="protein sequence ID" value="QRC96613.1"/>
    <property type="molecule type" value="Genomic_DNA"/>
</dbReference>
<dbReference type="VEuPathDB" id="FungiDB:JI435_433900"/>
<reference evidence="3" key="1">
    <citation type="journal article" date="2021" name="BMC Genomics">
        <title>Chromosome-level genome assembly and manually-curated proteome of model necrotroph Parastagonospora nodorum Sn15 reveals a genome-wide trove of candidate effector homologs, and redundancy of virulence-related functions within an accessory chromosome.</title>
        <authorList>
            <person name="Bertazzoni S."/>
            <person name="Jones D.A.B."/>
            <person name="Phan H.T."/>
            <person name="Tan K.-C."/>
            <person name="Hane J.K."/>
        </authorList>
    </citation>
    <scope>NUCLEOTIDE SEQUENCE [LARGE SCALE GENOMIC DNA]</scope>
    <source>
        <strain evidence="3">SN15 / ATCC MYA-4574 / FGSC 10173)</strain>
    </source>
</reference>
<gene>
    <name evidence="2" type="ORF">JI435_433900</name>
</gene>
<organism evidence="2 3">
    <name type="scientific">Phaeosphaeria nodorum (strain SN15 / ATCC MYA-4574 / FGSC 10173)</name>
    <name type="common">Glume blotch fungus</name>
    <name type="synonym">Parastagonospora nodorum</name>
    <dbReference type="NCBI Taxonomy" id="321614"/>
    <lineage>
        <taxon>Eukaryota</taxon>
        <taxon>Fungi</taxon>
        <taxon>Dikarya</taxon>
        <taxon>Ascomycota</taxon>
        <taxon>Pezizomycotina</taxon>
        <taxon>Dothideomycetes</taxon>
        <taxon>Pleosporomycetidae</taxon>
        <taxon>Pleosporales</taxon>
        <taxon>Pleosporineae</taxon>
        <taxon>Phaeosphaeriaceae</taxon>
        <taxon>Parastagonospora</taxon>
    </lineage>
</organism>
<dbReference type="AlphaFoldDB" id="A0A7U2HZQ3"/>
<accession>A0A7U2HZQ3</accession>
<dbReference type="Proteomes" id="UP000663193">
    <property type="component" value="Chromosome 6"/>
</dbReference>
<evidence type="ECO:0000313" key="2">
    <source>
        <dbReference type="EMBL" id="QRC96613.1"/>
    </source>
</evidence>
<keyword evidence="3" id="KW-1185">Reference proteome</keyword>
<proteinExistence type="predicted"/>
<protein>
    <submittedName>
        <fullName evidence="2">Uncharacterized protein</fullName>
    </submittedName>
</protein>
<keyword evidence="1" id="KW-0732">Signal</keyword>
<evidence type="ECO:0000256" key="1">
    <source>
        <dbReference type="SAM" id="SignalP"/>
    </source>
</evidence>
<feature type="signal peptide" evidence="1">
    <location>
        <begin position="1"/>
        <end position="19"/>
    </location>
</feature>
<name>A0A7U2HZQ3_PHANO</name>
<sequence length="115" mass="12959">MSLYTFCWLIGDLARLTQGDAGERENGRCYLDKCNRDEAKMLSWSYYSMTPSALFVLDRGRIELPVDDTLDAQYKYHCGARLVHICLKVIIRMPSNHGPILSFVAIVCSVSCSAC</sequence>
<feature type="chain" id="PRO_5030706307" evidence="1">
    <location>
        <begin position="20"/>
        <end position="115"/>
    </location>
</feature>